<organism evidence="1 2">
    <name type="scientific">Caerostris extrusa</name>
    <name type="common">Bark spider</name>
    <name type="synonym">Caerostris bankana</name>
    <dbReference type="NCBI Taxonomy" id="172846"/>
    <lineage>
        <taxon>Eukaryota</taxon>
        <taxon>Metazoa</taxon>
        <taxon>Ecdysozoa</taxon>
        <taxon>Arthropoda</taxon>
        <taxon>Chelicerata</taxon>
        <taxon>Arachnida</taxon>
        <taxon>Araneae</taxon>
        <taxon>Araneomorphae</taxon>
        <taxon>Entelegynae</taxon>
        <taxon>Araneoidea</taxon>
        <taxon>Araneidae</taxon>
        <taxon>Caerostris</taxon>
    </lineage>
</organism>
<dbReference type="EMBL" id="BPLR01007468">
    <property type="protein sequence ID" value="GIY17139.1"/>
    <property type="molecule type" value="Genomic_DNA"/>
</dbReference>
<gene>
    <name evidence="1" type="ORF">CEXT_551811</name>
</gene>
<dbReference type="Proteomes" id="UP001054945">
    <property type="component" value="Unassembled WGS sequence"/>
</dbReference>
<sequence length="70" mass="8092">MPDVHKRFRSGSLLMRDGYCKLIPYCLIFATTSTQRYDRRDVTNLHDNAPGWSSKCHVVSARLGSRPFVY</sequence>
<comment type="caution">
    <text evidence="1">The sequence shown here is derived from an EMBL/GenBank/DDBJ whole genome shotgun (WGS) entry which is preliminary data.</text>
</comment>
<proteinExistence type="predicted"/>
<dbReference type="AlphaFoldDB" id="A0AAV4R960"/>
<keyword evidence="2" id="KW-1185">Reference proteome</keyword>
<protein>
    <submittedName>
        <fullName evidence="1">Uncharacterized protein</fullName>
    </submittedName>
</protein>
<evidence type="ECO:0000313" key="1">
    <source>
        <dbReference type="EMBL" id="GIY17139.1"/>
    </source>
</evidence>
<evidence type="ECO:0000313" key="2">
    <source>
        <dbReference type="Proteomes" id="UP001054945"/>
    </source>
</evidence>
<reference evidence="1 2" key="1">
    <citation type="submission" date="2021-06" db="EMBL/GenBank/DDBJ databases">
        <title>Caerostris extrusa draft genome.</title>
        <authorList>
            <person name="Kono N."/>
            <person name="Arakawa K."/>
        </authorList>
    </citation>
    <scope>NUCLEOTIDE SEQUENCE [LARGE SCALE GENOMIC DNA]</scope>
</reference>
<accession>A0AAV4R960</accession>
<name>A0AAV4R960_CAEEX</name>